<accession>A0A3M8Q5M3</accession>
<organism evidence="2 3">
    <name type="scientific">Marinomonas hwangdonensis</name>
    <dbReference type="NCBI Taxonomy" id="1053647"/>
    <lineage>
        <taxon>Bacteria</taxon>
        <taxon>Pseudomonadati</taxon>
        <taxon>Pseudomonadota</taxon>
        <taxon>Gammaproteobacteria</taxon>
        <taxon>Oceanospirillales</taxon>
        <taxon>Oceanospirillaceae</taxon>
        <taxon>Marinomonas</taxon>
    </lineage>
</organism>
<keyword evidence="3" id="KW-1185">Reference proteome</keyword>
<evidence type="ECO:0000313" key="3">
    <source>
        <dbReference type="Proteomes" id="UP000280507"/>
    </source>
</evidence>
<protein>
    <submittedName>
        <fullName evidence="2">Uncharacterized protein</fullName>
    </submittedName>
</protein>
<reference evidence="2 3" key="1">
    <citation type="journal article" date="2012" name="Int. J. Syst. Evol. Microbiol.">
        <title>Marinomonas hwangdonensis sp. nov., isolated from seawater.</title>
        <authorList>
            <person name="Jung Y.T."/>
            <person name="Oh T.K."/>
            <person name="Yoon J.H."/>
        </authorList>
    </citation>
    <scope>NUCLEOTIDE SEQUENCE [LARGE SCALE GENOMIC DNA]</scope>
    <source>
        <strain evidence="2 3">HDW-15</strain>
    </source>
</reference>
<keyword evidence="1" id="KW-0472">Membrane</keyword>
<feature type="transmembrane region" description="Helical" evidence="1">
    <location>
        <begin position="14"/>
        <end position="31"/>
    </location>
</feature>
<sequence length="65" mass="7391">MLESPKATSLLDSIVRIILIITIFYMLKHFYAFENDLILALVSVLCGHVLLKVGKVLFRKANTKQ</sequence>
<dbReference type="EMBL" id="RIZG01000003">
    <property type="protein sequence ID" value="RNF51427.1"/>
    <property type="molecule type" value="Genomic_DNA"/>
</dbReference>
<dbReference type="RefSeq" id="WP_123095001.1">
    <property type="nucleotide sequence ID" value="NZ_RIZG01000003.1"/>
</dbReference>
<dbReference type="Proteomes" id="UP000280507">
    <property type="component" value="Unassembled WGS sequence"/>
</dbReference>
<dbReference type="OrthoDB" id="6107635at2"/>
<evidence type="ECO:0000313" key="2">
    <source>
        <dbReference type="EMBL" id="RNF51427.1"/>
    </source>
</evidence>
<name>A0A3M8Q5M3_9GAMM</name>
<feature type="transmembrane region" description="Helical" evidence="1">
    <location>
        <begin position="37"/>
        <end position="58"/>
    </location>
</feature>
<evidence type="ECO:0000256" key="1">
    <source>
        <dbReference type="SAM" id="Phobius"/>
    </source>
</evidence>
<gene>
    <name evidence="2" type="ORF">EBI00_05865</name>
</gene>
<proteinExistence type="predicted"/>
<dbReference type="AlphaFoldDB" id="A0A3M8Q5M3"/>
<comment type="caution">
    <text evidence="2">The sequence shown here is derived from an EMBL/GenBank/DDBJ whole genome shotgun (WGS) entry which is preliminary data.</text>
</comment>
<keyword evidence="1" id="KW-1133">Transmembrane helix</keyword>
<keyword evidence="1" id="KW-0812">Transmembrane</keyword>